<dbReference type="OrthoDB" id="8523426at2"/>
<reference evidence="4 5" key="1">
    <citation type="submission" date="2018-08" db="EMBL/GenBank/DDBJ databases">
        <authorList>
            <person name="Gonzaga-Molto A."/>
        </authorList>
    </citation>
    <scope>NUCLEOTIDE SEQUENCE [LARGE SCALE GENOMIC DNA]</scope>
    <source>
        <strain evidence="4">Acinetobacter calcoaceticus str. 2117</strain>
    </source>
</reference>
<dbReference type="InterPro" id="IPR051799">
    <property type="entry name" value="NADH_flavin_oxidoreductase"/>
</dbReference>
<dbReference type="InterPro" id="IPR001155">
    <property type="entry name" value="OxRdtase_FMN_N"/>
</dbReference>
<gene>
    <name evidence="4" type="ORF">AC2117_01805</name>
</gene>
<dbReference type="Pfam" id="PF00724">
    <property type="entry name" value="Oxidored_FMN"/>
    <property type="match status" value="1"/>
</dbReference>
<dbReference type="EC" id="1.-.-.-" evidence="4"/>
<protein>
    <submittedName>
        <fullName evidence="4">NADH oxidase</fullName>
        <ecNumber evidence="4">1.-.-.-</ecNumber>
    </submittedName>
</protein>
<dbReference type="PANTHER" id="PTHR43656">
    <property type="entry name" value="BINDING OXIDOREDUCTASE, PUTATIVE (AFU_ORTHOLOGUE AFUA_2G08260)-RELATED"/>
    <property type="match status" value="1"/>
</dbReference>
<evidence type="ECO:0000256" key="1">
    <source>
        <dbReference type="ARBA" id="ARBA00022630"/>
    </source>
</evidence>
<name>A0A446ZJB5_ACICA</name>
<feature type="domain" description="NADH:flavin oxidoreductase/NADH oxidase N-terminal" evidence="3">
    <location>
        <begin position="9"/>
        <end position="336"/>
    </location>
</feature>
<dbReference type="GO" id="GO:0010181">
    <property type="term" value="F:FMN binding"/>
    <property type="evidence" value="ECO:0007669"/>
    <property type="project" value="InterPro"/>
</dbReference>
<keyword evidence="1" id="KW-0285">Flavoprotein</keyword>
<dbReference type="EMBL" id="LS999521">
    <property type="protein sequence ID" value="VAX44622.1"/>
    <property type="molecule type" value="Genomic_DNA"/>
</dbReference>
<dbReference type="InterPro" id="IPR013785">
    <property type="entry name" value="Aldolase_TIM"/>
</dbReference>
<organism evidence="4 5">
    <name type="scientific">Acinetobacter calcoaceticus</name>
    <dbReference type="NCBI Taxonomy" id="471"/>
    <lineage>
        <taxon>Bacteria</taxon>
        <taxon>Pseudomonadati</taxon>
        <taxon>Pseudomonadota</taxon>
        <taxon>Gammaproteobacteria</taxon>
        <taxon>Moraxellales</taxon>
        <taxon>Moraxellaceae</taxon>
        <taxon>Acinetobacter</taxon>
        <taxon>Acinetobacter calcoaceticus/baumannii complex</taxon>
    </lineage>
</organism>
<dbReference type="Gene3D" id="3.20.20.70">
    <property type="entry name" value="Aldolase class I"/>
    <property type="match status" value="1"/>
</dbReference>
<proteinExistence type="predicted"/>
<dbReference type="GO" id="GO:0016491">
    <property type="term" value="F:oxidoreductase activity"/>
    <property type="evidence" value="ECO:0007669"/>
    <property type="project" value="UniProtKB-KW"/>
</dbReference>
<dbReference type="AlphaFoldDB" id="A0A446ZJB5"/>
<evidence type="ECO:0000313" key="4">
    <source>
        <dbReference type="EMBL" id="VAX44622.1"/>
    </source>
</evidence>
<accession>A0A446ZJB5</accession>
<dbReference type="PANTHER" id="PTHR43656:SF2">
    <property type="entry name" value="BINDING OXIDOREDUCTASE, PUTATIVE (AFU_ORTHOLOGUE AFUA_2G08260)-RELATED"/>
    <property type="match status" value="1"/>
</dbReference>
<dbReference type="Proteomes" id="UP000294355">
    <property type="component" value="Chromosome"/>
</dbReference>
<dbReference type="CDD" id="cd04735">
    <property type="entry name" value="OYE_like_4_FMN"/>
    <property type="match status" value="1"/>
</dbReference>
<dbReference type="RefSeq" id="WP_133973533.1">
    <property type="nucleotide sequence ID" value="NZ_LS999521.1"/>
</dbReference>
<evidence type="ECO:0000259" key="3">
    <source>
        <dbReference type="Pfam" id="PF00724"/>
    </source>
</evidence>
<evidence type="ECO:0000313" key="5">
    <source>
        <dbReference type="Proteomes" id="UP000294355"/>
    </source>
</evidence>
<dbReference type="SUPFAM" id="SSF51395">
    <property type="entry name" value="FMN-linked oxidoreductases"/>
    <property type="match status" value="1"/>
</dbReference>
<evidence type="ECO:0000256" key="2">
    <source>
        <dbReference type="ARBA" id="ARBA00023002"/>
    </source>
</evidence>
<sequence length="381" mass="42170">MMNPKYSPLFQPYTLNNGVTIKNRLVVAPMTHFASNDDGSLSHEERAFIQGRAENFGLFISAATLVSPEGKAFVGQPEAISDKDLPSLKAVAELIKSQGAKAILQIHHGGKLSIDELLNGAEMVAPSEDLESGSRELTHSEINDLIRAFANAADLAIQAGFDGVEIHGANGYLIQQFNSAQSNRRTDEWGGSIEKRMRFSLSIVDAVHAVKMKHGLNDFIIGYRFSPEEPGEHGLTMADTFALIDALVEKPIQYLHVSLWDFYKKARRGADVSLTRMQLLHERIAGKLPLIGVGSLFSADQILDAYETKWAEFIAVGKAVMMNPDLATLISNGRESEIVLAIDPHKADRYRIPNNLWQQNMSRLSYLPPLKDDSEWKTVDI</sequence>
<keyword evidence="2 4" id="KW-0560">Oxidoreductase</keyword>